<evidence type="ECO:0000313" key="1">
    <source>
        <dbReference type="EMBL" id="MBD2535460.1"/>
    </source>
</evidence>
<proteinExistence type="predicted"/>
<evidence type="ECO:0000313" key="2">
    <source>
        <dbReference type="Proteomes" id="UP000623440"/>
    </source>
</evidence>
<dbReference type="EMBL" id="JACJSI010000278">
    <property type="protein sequence ID" value="MBD2535460.1"/>
    <property type="molecule type" value="Genomic_DNA"/>
</dbReference>
<accession>A0ABR8E2H8</accession>
<reference evidence="1 2" key="1">
    <citation type="journal article" date="2020" name="ISME J.">
        <title>Comparative genomics reveals insights into cyanobacterial evolution and habitat adaptation.</title>
        <authorList>
            <person name="Chen M.Y."/>
            <person name="Teng W.K."/>
            <person name="Zhao L."/>
            <person name="Hu C.X."/>
            <person name="Zhou Y.K."/>
            <person name="Han B.P."/>
            <person name="Song L.R."/>
            <person name="Shu W.S."/>
        </authorList>
    </citation>
    <scope>NUCLEOTIDE SEQUENCE [LARGE SCALE GENOMIC DNA]</scope>
    <source>
        <strain evidence="1 2">FACHB-838</strain>
    </source>
</reference>
<keyword evidence="2" id="KW-1185">Reference proteome</keyword>
<gene>
    <name evidence="1" type="ORF">H6G97_41125</name>
</gene>
<protein>
    <recommendedName>
        <fullName evidence="3">Transposase</fullName>
    </recommendedName>
</protein>
<sequence length="46" mass="5539">MKRGCKLVLEFYCHICDRLKLPSSSFAKGLRRAYRFQQQVIQYNLE</sequence>
<dbReference type="Proteomes" id="UP000623440">
    <property type="component" value="Unassembled WGS sequence"/>
</dbReference>
<comment type="caution">
    <text evidence="1">The sequence shown here is derived from an EMBL/GenBank/DDBJ whole genome shotgun (WGS) entry which is preliminary data.</text>
</comment>
<evidence type="ECO:0008006" key="3">
    <source>
        <dbReference type="Google" id="ProtNLM"/>
    </source>
</evidence>
<name>A0ABR8E2H8_9NOSO</name>
<organism evidence="1 2">
    <name type="scientific">Nostoc flagelliforme FACHB-838</name>
    <dbReference type="NCBI Taxonomy" id="2692904"/>
    <lineage>
        <taxon>Bacteria</taxon>
        <taxon>Bacillati</taxon>
        <taxon>Cyanobacteriota</taxon>
        <taxon>Cyanophyceae</taxon>
        <taxon>Nostocales</taxon>
        <taxon>Nostocaceae</taxon>
        <taxon>Nostoc</taxon>
    </lineage>
</organism>